<sequence length="71" mass="8259">MPPALQPGDIRRTALPDIRLRAPDRPGRYRVQLIVVDHLGRESAPAVLRLTVVPGPGWWPRFWDRLGRWKR</sequence>
<dbReference type="KEGG" id="sand:H3309_00585"/>
<dbReference type="RefSeq" id="WP_182296511.1">
    <property type="nucleotide sequence ID" value="NZ_CP059851.1"/>
</dbReference>
<accession>A0A7G5II56</accession>
<gene>
    <name evidence="1" type="ORF">H3309_00585</name>
</gene>
<evidence type="ECO:0000313" key="1">
    <source>
        <dbReference type="EMBL" id="QMW23048.1"/>
    </source>
</evidence>
<evidence type="ECO:0000313" key="2">
    <source>
        <dbReference type="Proteomes" id="UP000515292"/>
    </source>
</evidence>
<dbReference type="Proteomes" id="UP000515292">
    <property type="component" value="Chromosome"/>
</dbReference>
<reference evidence="1 2" key="1">
    <citation type="submission" date="2020-07" db="EMBL/GenBank/DDBJ databases">
        <title>Complete genome sequence for Sandaracinobacter sp. M6.</title>
        <authorList>
            <person name="Tang Y."/>
            <person name="Liu Q."/>
            <person name="Guo Z."/>
            <person name="Lei P."/>
            <person name="Huang B."/>
        </authorList>
    </citation>
    <scope>NUCLEOTIDE SEQUENCE [LARGE SCALE GENOMIC DNA]</scope>
    <source>
        <strain evidence="1 2">M6</strain>
    </source>
</reference>
<dbReference type="EMBL" id="CP059851">
    <property type="protein sequence ID" value="QMW23048.1"/>
    <property type="molecule type" value="Genomic_DNA"/>
</dbReference>
<dbReference type="AlphaFoldDB" id="A0A7G5II56"/>
<proteinExistence type="predicted"/>
<protein>
    <submittedName>
        <fullName evidence="1">Uncharacterized protein</fullName>
    </submittedName>
</protein>
<name>A0A7G5II56_9SPHN</name>
<organism evidence="1 2">
    <name type="scientific">Sandaracinobacteroides saxicola</name>
    <dbReference type="NCBI Taxonomy" id="2759707"/>
    <lineage>
        <taxon>Bacteria</taxon>
        <taxon>Pseudomonadati</taxon>
        <taxon>Pseudomonadota</taxon>
        <taxon>Alphaproteobacteria</taxon>
        <taxon>Sphingomonadales</taxon>
        <taxon>Sphingosinicellaceae</taxon>
        <taxon>Sandaracinobacteroides</taxon>
    </lineage>
</organism>
<keyword evidence="2" id="KW-1185">Reference proteome</keyword>